<proteinExistence type="predicted"/>
<evidence type="ECO:0000256" key="1">
    <source>
        <dbReference type="ARBA" id="ARBA00022801"/>
    </source>
</evidence>
<keyword evidence="1 3" id="KW-0378">Hydrolase</keyword>
<dbReference type="RefSeq" id="WP_153340044.1">
    <property type="nucleotide sequence ID" value="NZ_WEGI01000003.1"/>
</dbReference>
<name>A0A7K0DJZ1_9NOCA</name>
<feature type="domain" description="CN hydrolase" evidence="2">
    <location>
        <begin position="2"/>
        <end position="255"/>
    </location>
</feature>
<evidence type="ECO:0000259" key="2">
    <source>
        <dbReference type="PROSITE" id="PS50263"/>
    </source>
</evidence>
<protein>
    <submittedName>
        <fullName evidence="3">Formamidase</fullName>
        <ecNumber evidence="3">3.5.1.49</ecNumber>
    </submittedName>
</protein>
<dbReference type="InterPro" id="IPR050345">
    <property type="entry name" value="Aliph_Amidase/BUP"/>
</dbReference>
<dbReference type="InterPro" id="IPR003010">
    <property type="entry name" value="C-N_Hydrolase"/>
</dbReference>
<dbReference type="PANTHER" id="PTHR43674:SF2">
    <property type="entry name" value="BETA-UREIDOPROPIONASE"/>
    <property type="match status" value="1"/>
</dbReference>
<dbReference type="OrthoDB" id="4008466at2"/>
<dbReference type="Gene3D" id="3.60.110.10">
    <property type="entry name" value="Carbon-nitrogen hydrolase"/>
    <property type="match status" value="2"/>
</dbReference>
<organism evidence="3 4">
    <name type="scientific">Nocardia aurantia</name>
    <dbReference type="NCBI Taxonomy" id="2585199"/>
    <lineage>
        <taxon>Bacteria</taxon>
        <taxon>Bacillati</taxon>
        <taxon>Actinomycetota</taxon>
        <taxon>Actinomycetes</taxon>
        <taxon>Mycobacteriales</taxon>
        <taxon>Nocardiaceae</taxon>
        <taxon>Nocardia</taxon>
    </lineage>
</organism>
<reference evidence="3 4" key="1">
    <citation type="submission" date="2019-10" db="EMBL/GenBank/DDBJ databases">
        <title>Nocardia macrotermitis sp. nov. and Nocardia aurantia sp. nov., isolated from the gut of fungus growing-termite Macrotermes natalensis.</title>
        <authorList>
            <person name="Benndorf R."/>
            <person name="Schwitalla J."/>
            <person name="Martin K."/>
            <person name="De Beer W."/>
            <person name="Kaster A.-K."/>
            <person name="Vollmers J."/>
            <person name="Poulsen M."/>
            <person name="Beemelmanns C."/>
        </authorList>
    </citation>
    <scope>NUCLEOTIDE SEQUENCE [LARGE SCALE GENOMIC DNA]</scope>
    <source>
        <strain evidence="3 4">RB56</strain>
    </source>
</reference>
<dbReference type="AlphaFoldDB" id="A0A7K0DJZ1"/>
<keyword evidence="4" id="KW-1185">Reference proteome</keyword>
<gene>
    <name evidence="3" type="primary">amiF</name>
    <name evidence="3" type="ORF">NRB56_16840</name>
</gene>
<dbReference type="SUPFAM" id="SSF56317">
    <property type="entry name" value="Carbon-nitrogen hydrolase"/>
    <property type="match status" value="2"/>
</dbReference>
<dbReference type="PROSITE" id="PS50263">
    <property type="entry name" value="CN_HYDROLASE"/>
    <property type="match status" value="1"/>
</dbReference>
<dbReference type="GO" id="GO:0004328">
    <property type="term" value="F:formamidase activity"/>
    <property type="evidence" value="ECO:0007669"/>
    <property type="project" value="UniProtKB-EC"/>
</dbReference>
<dbReference type="InterPro" id="IPR036526">
    <property type="entry name" value="C-N_Hydrolase_sf"/>
</dbReference>
<dbReference type="Pfam" id="PF00795">
    <property type="entry name" value="CN_hydrolase"/>
    <property type="match status" value="1"/>
</dbReference>
<sequence>MTRVAAAQLAAGTDVAANLDACLRLIDAAAAAEAELVVLPEFCNHLSWYTDRSHAHRMACRTGDHFLGPVAERAARHRMYVKIGVTLAHDDGGTTGASLLFGPDGELLGQSHKQILMGAENDHLVCGESDSEIIDTPLGRLGLYACMEGVICEVARSLAVRGAQILLNSLNSFASDEAGLHIPVRAAENKVWVVAANKVGPLLPADRLPDIATRLGVPTDKLHGAGESQIVAPDGTTVARAPATGESLVVADIDVARADDKRRPDGTDILAARRPQLYTPLLSAEKVRRSPAGAETLTVAAALGDPAQIAAAVAEGARLIVLPESAALGVPEIVAALGDSDAHVVLTDAGGTGLLVNADGIAGRAPRLHGHDAAGTGIEIFELPWGRLALVVGDDALFPESFRLAVVRDADVVAVPHTPAEPWEVRLGLPERSAENRLNIVAAGTDAAGGLIATVCALSPDFTLWTAWQGPFTGRISHPDLFTAPPGAPRLVATVRPAQAVNRAVSRGTDLVAGIPLAALTALTREPATATTEPELP</sequence>
<comment type="caution">
    <text evidence="3">The sequence shown here is derived from an EMBL/GenBank/DDBJ whole genome shotgun (WGS) entry which is preliminary data.</text>
</comment>
<evidence type="ECO:0000313" key="4">
    <source>
        <dbReference type="Proteomes" id="UP000431401"/>
    </source>
</evidence>
<dbReference type="PANTHER" id="PTHR43674">
    <property type="entry name" value="NITRILASE C965.09-RELATED"/>
    <property type="match status" value="1"/>
</dbReference>
<accession>A0A7K0DJZ1</accession>
<dbReference type="EMBL" id="WEGI01000003">
    <property type="protein sequence ID" value="MQY26123.1"/>
    <property type="molecule type" value="Genomic_DNA"/>
</dbReference>
<dbReference type="CDD" id="cd07197">
    <property type="entry name" value="nitrilase"/>
    <property type="match status" value="1"/>
</dbReference>
<dbReference type="Proteomes" id="UP000431401">
    <property type="component" value="Unassembled WGS sequence"/>
</dbReference>
<dbReference type="EC" id="3.5.1.49" evidence="3"/>
<evidence type="ECO:0000313" key="3">
    <source>
        <dbReference type="EMBL" id="MQY26123.1"/>
    </source>
</evidence>